<dbReference type="PANTHER" id="PTHR33542">
    <property type="entry name" value="SIROHYDROCHLORIN FERROCHELATASE, CHLOROPLASTIC"/>
    <property type="match status" value="1"/>
</dbReference>
<name>A0ABW6K8I2_9BACI</name>
<dbReference type="Pfam" id="PF01903">
    <property type="entry name" value="CbiX"/>
    <property type="match status" value="2"/>
</dbReference>
<keyword evidence="4" id="KW-1185">Reference proteome</keyword>
<accession>A0ABW6K8I2</accession>
<keyword evidence="1" id="KW-0479">Metal-binding</keyword>
<reference evidence="3 4" key="1">
    <citation type="submission" date="2024-08" db="EMBL/GenBank/DDBJ databases">
        <title>Two novel Cytobacillus novel species.</title>
        <authorList>
            <person name="Liu G."/>
        </authorList>
    </citation>
    <scope>NUCLEOTIDE SEQUENCE [LARGE SCALE GENOMIC DNA]</scope>
    <source>
        <strain evidence="3 4">FJAT-54145</strain>
    </source>
</reference>
<dbReference type="SUPFAM" id="SSF53800">
    <property type="entry name" value="Chelatase"/>
    <property type="match status" value="1"/>
</dbReference>
<evidence type="ECO:0000313" key="4">
    <source>
        <dbReference type="Proteomes" id="UP001601059"/>
    </source>
</evidence>
<evidence type="ECO:0000256" key="1">
    <source>
        <dbReference type="ARBA" id="ARBA00022723"/>
    </source>
</evidence>
<evidence type="ECO:0000256" key="2">
    <source>
        <dbReference type="ARBA" id="ARBA00023239"/>
    </source>
</evidence>
<dbReference type="InterPro" id="IPR002762">
    <property type="entry name" value="CbiX-like"/>
</dbReference>
<protein>
    <submittedName>
        <fullName evidence="3">Sirohydrochlorin chelatase</fullName>
    </submittedName>
</protein>
<sequence>MEAILFVGHGSRRKTGNDQFINFIDKTFDQIDVPIKSYGFLENAQPSILQAIDDCVLKKATTITVVPVFLLPGIHANEDVPTELENAKRKYPEVFFRYGNPLGVHEILINILEERLRYKGFSKEGNDTVLLLGHGSREPIAQVEFEKMVSTLKDRGYSHGLASYLKIEPYYDKTISRLLENGNNRVFVVPHLLFANSLFEIVKQTISSLQATRQVILCDPTGFDKRIIDLLIYRVKETQVAPVRVWDGR</sequence>
<dbReference type="CDD" id="cd03416">
    <property type="entry name" value="CbiX_SirB_N"/>
    <property type="match status" value="1"/>
</dbReference>
<comment type="caution">
    <text evidence="3">The sequence shown here is derived from an EMBL/GenBank/DDBJ whole genome shotgun (WGS) entry which is preliminary data.</text>
</comment>
<gene>
    <name evidence="3" type="ORF">ACFYKX_01265</name>
</gene>
<proteinExistence type="predicted"/>
<dbReference type="RefSeq" id="WP_389357285.1">
    <property type="nucleotide sequence ID" value="NZ_JBIACK010000001.1"/>
</dbReference>
<organism evidence="3 4">
    <name type="scientific">Cytobacillus spartinae</name>
    <dbReference type="NCBI Taxonomy" id="3299023"/>
    <lineage>
        <taxon>Bacteria</taxon>
        <taxon>Bacillati</taxon>
        <taxon>Bacillota</taxon>
        <taxon>Bacilli</taxon>
        <taxon>Bacillales</taxon>
        <taxon>Bacillaceae</taxon>
        <taxon>Cytobacillus</taxon>
    </lineage>
</organism>
<evidence type="ECO:0000313" key="3">
    <source>
        <dbReference type="EMBL" id="MFE8699243.1"/>
    </source>
</evidence>
<keyword evidence="2" id="KW-0456">Lyase</keyword>
<dbReference type="EMBL" id="JBIACK010000001">
    <property type="protein sequence ID" value="MFE8699243.1"/>
    <property type="molecule type" value="Genomic_DNA"/>
</dbReference>
<dbReference type="Gene3D" id="3.40.50.1400">
    <property type="match status" value="2"/>
</dbReference>
<dbReference type="InterPro" id="IPR050963">
    <property type="entry name" value="Sirohydro_Cobaltochel/CbiX"/>
</dbReference>
<dbReference type="Proteomes" id="UP001601059">
    <property type="component" value="Unassembled WGS sequence"/>
</dbReference>
<dbReference type="PANTHER" id="PTHR33542:SF3">
    <property type="entry name" value="SIROHYDROCHLORIN FERROCHELATASE, CHLOROPLASTIC"/>
    <property type="match status" value="1"/>
</dbReference>